<dbReference type="Gene3D" id="1.20.1250.20">
    <property type="entry name" value="MFS general substrate transporter like domains"/>
    <property type="match status" value="1"/>
</dbReference>
<proteinExistence type="predicted"/>
<name>A0A0F4LFH6_9LACO</name>
<reference evidence="7 8" key="1">
    <citation type="submission" date="2015-01" db="EMBL/GenBank/DDBJ databases">
        <title>Comparative genomics of the lactic acid bacteria isolated from the honey bee gut.</title>
        <authorList>
            <person name="Ellegaard K.M."/>
            <person name="Tamarit D."/>
            <person name="Javelind E."/>
            <person name="Olofsson T."/>
            <person name="Andersson S.G."/>
            <person name="Vasquez A."/>
        </authorList>
    </citation>
    <scope>NUCLEOTIDE SEQUENCE [LARGE SCALE GENOMIC DNA]</scope>
    <source>
        <strain evidence="7 8">Hma8</strain>
    </source>
</reference>
<dbReference type="PANTHER" id="PTHR23513">
    <property type="entry name" value="INTEGRAL MEMBRANE EFFLUX PROTEIN-RELATED"/>
    <property type="match status" value="1"/>
</dbReference>
<dbReference type="AlphaFoldDB" id="A0A0F4LFH6"/>
<gene>
    <name evidence="7" type="ORF">JF74_03930</name>
</gene>
<dbReference type="GO" id="GO:0022857">
    <property type="term" value="F:transmembrane transporter activity"/>
    <property type="evidence" value="ECO:0007669"/>
    <property type="project" value="InterPro"/>
</dbReference>
<feature type="transmembrane region" description="Helical" evidence="6">
    <location>
        <begin position="309"/>
        <end position="332"/>
    </location>
</feature>
<keyword evidence="5 6" id="KW-0472">Membrane</keyword>
<evidence type="ECO:0000256" key="1">
    <source>
        <dbReference type="ARBA" id="ARBA00004651"/>
    </source>
</evidence>
<evidence type="ECO:0000313" key="7">
    <source>
        <dbReference type="EMBL" id="KJY57370.1"/>
    </source>
</evidence>
<evidence type="ECO:0000256" key="4">
    <source>
        <dbReference type="ARBA" id="ARBA00022989"/>
    </source>
</evidence>
<organism evidence="7 8">
    <name type="scientific">Lactobacillus melliventris</name>
    <dbReference type="NCBI Taxonomy" id="1218507"/>
    <lineage>
        <taxon>Bacteria</taxon>
        <taxon>Bacillati</taxon>
        <taxon>Bacillota</taxon>
        <taxon>Bacilli</taxon>
        <taxon>Lactobacillales</taxon>
        <taxon>Lactobacillaceae</taxon>
        <taxon>Lactobacillus</taxon>
    </lineage>
</organism>
<accession>A0A0F4LFH6</accession>
<dbReference type="HOGENOM" id="CLU_034180_16_3_9"/>
<dbReference type="Proteomes" id="UP000033531">
    <property type="component" value="Unassembled WGS sequence"/>
</dbReference>
<keyword evidence="4 6" id="KW-1133">Transmembrane helix</keyword>
<evidence type="ECO:0000256" key="3">
    <source>
        <dbReference type="ARBA" id="ARBA00022692"/>
    </source>
</evidence>
<feature type="transmembrane region" description="Helical" evidence="6">
    <location>
        <begin position="103"/>
        <end position="126"/>
    </location>
</feature>
<dbReference type="Pfam" id="PF07690">
    <property type="entry name" value="MFS_1"/>
    <property type="match status" value="1"/>
</dbReference>
<feature type="transmembrane region" description="Helical" evidence="6">
    <location>
        <begin position="286"/>
        <end position="303"/>
    </location>
</feature>
<feature type="transmembrane region" description="Helical" evidence="6">
    <location>
        <begin position="371"/>
        <end position="395"/>
    </location>
</feature>
<comment type="caution">
    <text evidence="7">The sequence shown here is derived from an EMBL/GenBank/DDBJ whole genome shotgun (WGS) entry which is preliminary data.</text>
</comment>
<dbReference type="EMBL" id="JXLI01000008">
    <property type="protein sequence ID" value="KJY57370.1"/>
    <property type="molecule type" value="Genomic_DNA"/>
</dbReference>
<dbReference type="InterPro" id="IPR011701">
    <property type="entry name" value="MFS"/>
</dbReference>
<dbReference type="CDD" id="cd06173">
    <property type="entry name" value="MFS_MefA_like"/>
    <property type="match status" value="1"/>
</dbReference>
<dbReference type="OrthoDB" id="9775268at2"/>
<dbReference type="InterPro" id="IPR036259">
    <property type="entry name" value="MFS_trans_sf"/>
</dbReference>
<dbReference type="PATRIC" id="fig|1218507.3.peg.560"/>
<dbReference type="SUPFAM" id="SSF103473">
    <property type="entry name" value="MFS general substrate transporter"/>
    <property type="match status" value="1"/>
</dbReference>
<dbReference type="RefSeq" id="WP_046324364.1">
    <property type="nucleotide sequence ID" value="NZ_JAAEEB010000006.1"/>
</dbReference>
<feature type="transmembrane region" description="Helical" evidence="6">
    <location>
        <begin position="78"/>
        <end position="97"/>
    </location>
</feature>
<dbReference type="PANTHER" id="PTHR23513:SF11">
    <property type="entry name" value="STAPHYLOFERRIN A TRANSPORTER"/>
    <property type="match status" value="1"/>
</dbReference>
<keyword evidence="2" id="KW-1003">Cell membrane</keyword>
<feature type="transmembrane region" description="Helical" evidence="6">
    <location>
        <begin position="344"/>
        <end position="365"/>
    </location>
</feature>
<evidence type="ECO:0000256" key="5">
    <source>
        <dbReference type="ARBA" id="ARBA00023136"/>
    </source>
</evidence>
<evidence type="ECO:0000313" key="8">
    <source>
        <dbReference type="Proteomes" id="UP000033531"/>
    </source>
</evidence>
<protein>
    <submittedName>
        <fullName evidence="7">Major facilitator superfamily permease</fullName>
    </submittedName>
</protein>
<feature type="transmembrane region" description="Helical" evidence="6">
    <location>
        <begin position="146"/>
        <end position="165"/>
    </location>
</feature>
<evidence type="ECO:0000256" key="2">
    <source>
        <dbReference type="ARBA" id="ARBA00022475"/>
    </source>
</evidence>
<keyword evidence="3 6" id="KW-0812">Transmembrane</keyword>
<feature type="transmembrane region" description="Helical" evidence="6">
    <location>
        <begin position="255"/>
        <end position="274"/>
    </location>
</feature>
<comment type="subcellular location">
    <subcellularLocation>
        <location evidence="1">Cell membrane</location>
        <topology evidence="1">Multi-pass membrane protein</topology>
    </subcellularLocation>
</comment>
<dbReference type="STRING" id="1218507.JF74_03930"/>
<feature type="transmembrane region" description="Helical" evidence="6">
    <location>
        <begin position="222"/>
        <end position="243"/>
    </location>
</feature>
<sequence>MKKKTNIEKANIINLLISGQTNSFGTQIFDYANQLVISGLSNNTNLYMGLYQGGEAIAGLLFNLVGGVFADKKNRKKLLIYTDILSGIVTLIVYLNYSSKKAWNLIVVNIILAILYSFNSPAYKAIIKDLLSKKNIYKYNSYSKSVSEVINVLSPILGMIIINGFGFKIGMLINSLSFFVSALIECRLTLIVNDRAIDLKKRDNLIGSFIEGSQYIWNNKKLLIIIISSSLINFFLAGYNFTLPFINKISNSKNLYAYVLVASSVGNILGALLNGISKKSLTPERYSNFLLGMSLATLLVSIFKFSNILILLLISLAMLCLTFFNIQMISGIQSEIPDEFMGRVFGAVFTISTLFAPIGTYTFSILNILDWSAFIIIGFGEFIVFVLMKFGLIFFNSHHLD</sequence>
<evidence type="ECO:0000256" key="6">
    <source>
        <dbReference type="SAM" id="Phobius"/>
    </source>
</evidence>
<dbReference type="GO" id="GO:0005886">
    <property type="term" value="C:plasma membrane"/>
    <property type="evidence" value="ECO:0007669"/>
    <property type="project" value="UniProtKB-SubCell"/>
</dbReference>